<dbReference type="Proteomes" id="UP000814140">
    <property type="component" value="Unassembled WGS sequence"/>
</dbReference>
<accession>A0ACB8SNM8</accession>
<proteinExistence type="predicted"/>
<dbReference type="EMBL" id="MU277242">
    <property type="protein sequence ID" value="KAI0057807.1"/>
    <property type="molecule type" value="Genomic_DNA"/>
</dbReference>
<sequence>MAASASKLFQPVRVGNMALAHRIVMPPLSRFRADDQHVMKPMAVEYYKQRSSAPGTLIVGEGTLTAPQASGYKNSPGIWTAAQIAAWKKIVDVVHAKQCFIFLQLFDMGASADPAVLEADGGHPYVGAGDIPFSGRTEPPRPMTVDEIHEHTEYFATAARNAVNGAGCDGVEIHAANGYLLDQFLQTNTNNRTDEYGGSIENRLRFPLAVVDAVVRSVSAKKTGVRISPWSRFQGMRMPDPVPTFSEFVKCLRDAHPDLAYLHLVTPRVDEDGQSTREADADERDDFIRKIWGDRRIISAGGFTRESGMKAADTTEDLIAYGRAFIANPDLVLRLRETALINKGDRSKYYSSGPDGYIDYPFLSPSPHV</sequence>
<evidence type="ECO:0000313" key="1">
    <source>
        <dbReference type="EMBL" id="KAI0057807.1"/>
    </source>
</evidence>
<reference evidence="1" key="1">
    <citation type="submission" date="2021-03" db="EMBL/GenBank/DDBJ databases">
        <authorList>
            <consortium name="DOE Joint Genome Institute"/>
            <person name="Ahrendt S."/>
            <person name="Looney B.P."/>
            <person name="Miyauchi S."/>
            <person name="Morin E."/>
            <person name="Drula E."/>
            <person name="Courty P.E."/>
            <person name="Chicoki N."/>
            <person name="Fauchery L."/>
            <person name="Kohler A."/>
            <person name="Kuo A."/>
            <person name="Labutti K."/>
            <person name="Pangilinan J."/>
            <person name="Lipzen A."/>
            <person name="Riley R."/>
            <person name="Andreopoulos W."/>
            <person name="He G."/>
            <person name="Johnson J."/>
            <person name="Barry K.W."/>
            <person name="Grigoriev I.V."/>
            <person name="Nagy L."/>
            <person name="Hibbett D."/>
            <person name="Henrissat B."/>
            <person name="Matheny P.B."/>
            <person name="Labbe J."/>
            <person name="Martin F."/>
        </authorList>
    </citation>
    <scope>NUCLEOTIDE SEQUENCE</scope>
    <source>
        <strain evidence="1">HHB10654</strain>
    </source>
</reference>
<protein>
    <submittedName>
        <fullName evidence="1">NADPH2 dehydrogenase chain OYE2</fullName>
    </submittedName>
</protein>
<name>A0ACB8SNM8_9AGAM</name>
<reference evidence="1" key="2">
    <citation type="journal article" date="2022" name="New Phytol.">
        <title>Evolutionary transition to the ectomycorrhizal habit in the genomes of a hyperdiverse lineage of mushroom-forming fungi.</title>
        <authorList>
            <person name="Looney B."/>
            <person name="Miyauchi S."/>
            <person name="Morin E."/>
            <person name="Drula E."/>
            <person name="Courty P.E."/>
            <person name="Kohler A."/>
            <person name="Kuo A."/>
            <person name="LaButti K."/>
            <person name="Pangilinan J."/>
            <person name="Lipzen A."/>
            <person name="Riley R."/>
            <person name="Andreopoulos W."/>
            <person name="He G."/>
            <person name="Johnson J."/>
            <person name="Nolan M."/>
            <person name="Tritt A."/>
            <person name="Barry K.W."/>
            <person name="Grigoriev I.V."/>
            <person name="Nagy L.G."/>
            <person name="Hibbett D."/>
            <person name="Henrissat B."/>
            <person name="Matheny P.B."/>
            <person name="Labbe J."/>
            <person name="Martin F.M."/>
        </authorList>
    </citation>
    <scope>NUCLEOTIDE SEQUENCE</scope>
    <source>
        <strain evidence="1">HHB10654</strain>
    </source>
</reference>
<keyword evidence="2" id="KW-1185">Reference proteome</keyword>
<comment type="caution">
    <text evidence="1">The sequence shown here is derived from an EMBL/GenBank/DDBJ whole genome shotgun (WGS) entry which is preliminary data.</text>
</comment>
<organism evidence="1 2">
    <name type="scientific">Artomyces pyxidatus</name>
    <dbReference type="NCBI Taxonomy" id="48021"/>
    <lineage>
        <taxon>Eukaryota</taxon>
        <taxon>Fungi</taxon>
        <taxon>Dikarya</taxon>
        <taxon>Basidiomycota</taxon>
        <taxon>Agaricomycotina</taxon>
        <taxon>Agaricomycetes</taxon>
        <taxon>Russulales</taxon>
        <taxon>Auriscalpiaceae</taxon>
        <taxon>Artomyces</taxon>
    </lineage>
</organism>
<evidence type="ECO:0000313" key="2">
    <source>
        <dbReference type="Proteomes" id="UP000814140"/>
    </source>
</evidence>
<gene>
    <name evidence="1" type="ORF">BV25DRAFT_1342353</name>
</gene>